<dbReference type="Gene3D" id="3.30.420.130">
    <property type="entry name" value="Dinitrogenase iron-molybdenum cofactor biosynthesis domain"/>
    <property type="match status" value="1"/>
</dbReference>
<proteinExistence type="predicted"/>
<accession>A0A447D0J4</accession>
<comment type="caution">
    <text evidence="1">The sequence shown here is derived from an EMBL/GenBank/DDBJ whole genome shotgun (WGS) entry which is preliminary data.</text>
</comment>
<evidence type="ECO:0000313" key="1">
    <source>
        <dbReference type="EMBL" id="VCU11066.1"/>
    </source>
</evidence>
<protein>
    <recommendedName>
        <fullName evidence="3">Nitrogen fixation protein</fullName>
    </recommendedName>
</protein>
<dbReference type="SUPFAM" id="SSF53146">
    <property type="entry name" value="Nitrogenase accessory factor-like"/>
    <property type="match status" value="1"/>
</dbReference>
<dbReference type="Proteomes" id="UP000289200">
    <property type="component" value="Unassembled WGS sequence"/>
</dbReference>
<evidence type="ECO:0008006" key="3">
    <source>
        <dbReference type="Google" id="ProtNLM"/>
    </source>
</evidence>
<sequence length="123" mass="12539">MMRIAVASDDFRTVTAHAGKACRFLVFETAPGAAPREVARLDLPPEQSIHEFRGDGPHPLFAMRAVIAGSAGAGFVRRLAGHGVATVTTDETDPATAAARYAAGTLAPAVADADADGCGCTCG</sequence>
<gene>
    <name evidence="1" type="ORF">RHODGE_RHODGE_04270</name>
</gene>
<name>A0A447D0J4_9BRAD</name>
<reference evidence="2" key="1">
    <citation type="submission" date="2018-10" db="EMBL/GenBank/DDBJ databases">
        <authorList>
            <person name="Peiro R."/>
            <person name="Begona"/>
            <person name="Cbmso G."/>
            <person name="Lopez M."/>
            <person name="Gonzalez S."/>
            <person name="Sacristan E."/>
            <person name="Castillo E."/>
        </authorList>
    </citation>
    <scope>NUCLEOTIDE SEQUENCE [LARGE SCALE GENOMIC DNA]</scope>
</reference>
<dbReference type="AlphaFoldDB" id="A0A447D0J4"/>
<dbReference type="RefSeq" id="WP_307719476.1">
    <property type="nucleotide sequence ID" value="NZ_UWOC01000188.1"/>
</dbReference>
<dbReference type="InterPro" id="IPR036105">
    <property type="entry name" value="DiNase_FeMo-co_biosyn_sf"/>
</dbReference>
<keyword evidence="2" id="KW-1185">Reference proteome</keyword>
<organism evidence="1 2">
    <name type="scientific">Rhodoplanes serenus</name>
    <dbReference type="NCBI Taxonomy" id="200615"/>
    <lineage>
        <taxon>Bacteria</taxon>
        <taxon>Pseudomonadati</taxon>
        <taxon>Pseudomonadota</taxon>
        <taxon>Alphaproteobacteria</taxon>
        <taxon>Hyphomicrobiales</taxon>
        <taxon>Nitrobacteraceae</taxon>
        <taxon>Rhodoplanes</taxon>
    </lineage>
</organism>
<evidence type="ECO:0000313" key="2">
    <source>
        <dbReference type="Proteomes" id="UP000289200"/>
    </source>
</evidence>
<dbReference type="EMBL" id="UWOC01000188">
    <property type="protein sequence ID" value="VCU11066.1"/>
    <property type="molecule type" value="Genomic_DNA"/>
</dbReference>